<dbReference type="Proteomes" id="UP000033662">
    <property type="component" value="Unassembled WGS sequence"/>
</dbReference>
<protein>
    <submittedName>
        <fullName evidence="1">Uncharacterized protein</fullName>
    </submittedName>
</protein>
<evidence type="ECO:0000313" key="1">
    <source>
        <dbReference type="EMBL" id="KKA06978.1"/>
    </source>
</evidence>
<dbReference type="EMBL" id="JZXC01000014">
    <property type="protein sequence ID" value="KKA06978.1"/>
    <property type="molecule type" value="Genomic_DNA"/>
</dbReference>
<dbReference type="AlphaFoldDB" id="A0A0F4XNJ4"/>
<comment type="caution">
    <text evidence="1">The sequence shown here is derived from an EMBL/GenBank/DDBJ whole genome shotgun (WGS) entry which is preliminary data.</text>
</comment>
<accession>A0A0F4XNJ4</accession>
<reference evidence="1 2" key="1">
    <citation type="submission" date="2015-03" db="EMBL/GenBank/DDBJ databases">
        <title>Pseudomonas fluorescens 1855-344 Genome sequencing and assembly.</title>
        <authorList>
            <person name="Eng W.W.H."/>
            <person name="Gan H.M."/>
            <person name="Savka M.A."/>
        </authorList>
    </citation>
    <scope>NUCLEOTIDE SEQUENCE [LARGE SCALE GENOMIC DNA]</scope>
    <source>
        <strain evidence="1 2">1855-344</strain>
    </source>
</reference>
<gene>
    <name evidence="1" type="ORF">VP02_15925</name>
</gene>
<organism evidence="1 2">
    <name type="scientific">Pseudomonas kilonensis</name>
    <dbReference type="NCBI Taxonomy" id="132476"/>
    <lineage>
        <taxon>Bacteria</taxon>
        <taxon>Pseudomonadati</taxon>
        <taxon>Pseudomonadota</taxon>
        <taxon>Gammaproteobacteria</taxon>
        <taxon>Pseudomonadales</taxon>
        <taxon>Pseudomonadaceae</taxon>
        <taxon>Pseudomonas</taxon>
    </lineage>
</organism>
<name>A0A0F4XNJ4_9PSED</name>
<sequence length="77" mass="8878">MLLIRCQQRRLGDVGDAQSLRQRLGFMAKDRELYLALDLIDQIIGLIKTLRAHVLRRPQAGQAVQWVVLVAAQYLHR</sequence>
<proteinExistence type="predicted"/>
<evidence type="ECO:0000313" key="2">
    <source>
        <dbReference type="Proteomes" id="UP000033662"/>
    </source>
</evidence>